<dbReference type="AlphaFoldDB" id="A0A1W6SQT7"/>
<evidence type="ECO:0008006" key="3">
    <source>
        <dbReference type="Google" id="ProtNLM"/>
    </source>
</evidence>
<dbReference type="KEGG" id="nlc:EBAPG3_010295"/>
<dbReference type="Pfam" id="PF11604">
    <property type="entry name" value="CusF_Ec"/>
    <property type="match status" value="1"/>
</dbReference>
<dbReference type="eggNOG" id="COG5569">
    <property type="taxonomic scope" value="Bacteria"/>
</dbReference>
<proteinExistence type="predicted"/>
<protein>
    <recommendedName>
        <fullName evidence="3">Copper-binding protein</fullName>
    </recommendedName>
</protein>
<dbReference type="InterPro" id="IPR021647">
    <property type="entry name" value="CusF_Ec"/>
</dbReference>
<dbReference type="InterPro" id="IPR042230">
    <property type="entry name" value="CusF_sf"/>
</dbReference>
<dbReference type="RefSeq" id="WP_004177757.1">
    <property type="nucleotide sequence ID" value="NZ_CP021106.3"/>
</dbReference>
<organism evidence="1 2">
    <name type="scientific">Nitrosospira lacus</name>
    <dbReference type="NCBI Taxonomy" id="1288494"/>
    <lineage>
        <taxon>Bacteria</taxon>
        <taxon>Pseudomonadati</taxon>
        <taxon>Pseudomonadota</taxon>
        <taxon>Betaproteobacteria</taxon>
        <taxon>Nitrosomonadales</taxon>
        <taxon>Nitrosomonadaceae</taxon>
        <taxon>Nitrosospira</taxon>
    </lineage>
</organism>
<evidence type="ECO:0000313" key="2">
    <source>
        <dbReference type="Proteomes" id="UP000012179"/>
    </source>
</evidence>
<dbReference type="EMBL" id="CP021106">
    <property type="protein sequence ID" value="ARO88132.1"/>
    <property type="molecule type" value="Genomic_DNA"/>
</dbReference>
<evidence type="ECO:0000313" key="1">
    <source>
        <dbReference type="EMBL" id="ARO88132.1"/>
    </source>
</evidence>
<gene>
    <name evidence="1" type="ORF">EBAPG3_010295</name>
</gene>
<reference evidence="1 2" key="1">
    <citation type="journal article" date="2015" name="Int. J. Syst. Evol. Microbiol.">
        <title>Nitrosospira lacus sp. nov., a psychrotolerant, ammonia-oxidizing bacterium from sandy lake sediment.</title>
        <authorList>
            <person name="Urakawa H."/>
            <person name="Garcia J.C."/>
            <person name="Nielsen J.L."/>
            <person name="Le V.Q."/>
            <person name="Kozlowski J.A."/>
            <person name="Stein L.Y."/>
            <person name="Lim C.K."/>
            <person name="Pommerening-Roser A."/>
            <person name="Martens-Habbena W."/>
            <person name="Stahl D.A."/>
            <person name="Klotz M.G."/>
        </authorList>
    </citation>
    <scope>NUCLEOTIDE SEQUENCE [LARGE SCALE GENOMIC DNA]</scope>
    <source>
        <strain evidence="1 2">APG3</strain>
    </source>
</reference>
<dbReference type="OrthoDB" id="9180744at2"/>
<name>A0A1W6SQT7_9PROT</name>
<sequence>MNIPFSVMLHWGLVLASIPAPILAGQIIQPASADPAPAAFSIQSEVAVPDERFSPKQKPMLEKDERTVVAGVSGSATSADPIPAKGIVLHVDQAKATVKIDHDPIPALDWPRMTMPFRLKERGLANHVKEGDAVEFFLEKSGSDYVIVKFRKQAPVKGDSH</sequence>
<dbReference type="Gene3D" id="2.40.50.320">
    <property type="entry name" value="Copper binding periplasmic protein CusF"/>
    <property type="match status" value="1"/>
</dbReference>
<dbReference type="Proteomes" id="UP000012179">
    <property type="component" value="Chromosome"/>
</dbReference>
<accession>A0A1W6SQT7</accession>
<keyword evidence="2" id="KW-1185">Reference proteome</keyword>